<reference evidence="4" key="1">
    <citation type="submission" date="2025-08" db="UniProtKB">
        <authorList>
            <consortium name="RefSeq"/>
        </authorList>
    </citation>
    <scope>IDENTIFICATION</scope>
</reference>
<feature type="compositionally biased region" description="Basic residues" evidence="2">
    <location>
        <begin position="1"/>
        <end position="17"/>
    </location>
</feature>
<organism evidence="3 4">
    <name type="scientific">Octodon degus</name>
    <name type="common">Degu</name>
    <name type="synonym">Sciurus degus</name>
    <dbReference type="NCBI Taxonomy" id="10160"/>
    <lineage>
        <taxon>Eukaryota</taxon>
        <taxon>Metazoa</taxon>
        <taxon>Chordata</taxon>
        <taxon>Craniata</taxon>
        <taxon>Vertebrata</taxon>
        <taxon>Euteleostomi</taxon>
        <taxon>Mammalia</taxon>
        <taxon>Eutheria</taxon>
        <taxon>Euarchontoglires</taxon>
        <taxon>Glires</taxon>
        <taxon>Rodentia</taxon>
        <taxon>Hystricomorpha</taxon>
        <taxon>Octodontidae</taxon>
        <taxon>Octodon</taxon>
    </lineage>
</organism>
<keyword evidence="3" id="KW-1185">Reference proteome</keyword>
<protein>
    <submittedName>
        <fullName evidence="4">Overexpressed in colon carcinoma 1 protein</fullName>
    </submittedName>
</protein>
<dbReference type="AlphaFoldDB" id="A0A6P6ELE7"/>
<dbReference type="Proteomes" id="UP000515203">
    <property type="component" value="Unplaced"/>
</dbReference>
<dbReference type="InParanoid" id="A0A6P6ELE7"/>
<comment type="similarity">
    <text evidence="1">Belongs to the OCC1 family.</text>
</comment>
<evidence type="ECO:0000313" key="4">
    <source>
        <dbReference type="RefSeq" id="XP_023573104.1"/>
    </source>
</evidence>
<evidence type="ECO:0000256" key="2">
    <source>
        <dbReference type="SAM" id="MobiDB-lite"/>
    </source>
</evidence>
<name>A0A6P6ELE7_OCTDE</name>
<dbReference type="CTD" id="122170785"/>
<feature type="compositionally biased region" description="Polar residues" evidence="2">
    <location>
        <begin position="118"/>
        <end position="136"/>
    </location>
</feature>
<dbReference type="RefSeq" id="XP_023573104.1">
    <property type="nucleotide sequence ID" value="XM_023717336.1"/>
</dbReference>
<accession>A0A6P6ELE7</accession>
<feature type="compositionally biased region" description="Pro residues" evidence="2">
    <location>
        <begin position="56"/>
        <end position="83"/>
    </location>
</feature>
<evidence type="ECO:0000256" key="1">
    <source>
        <dbReference type="ARBA" id="ARBA00005237"/>
    </source>
</evidence>
<dbReference type="InterPro" id="IPR029133">
    <property type="entry name" value="OCC1"/>
</dbReference>
<dbReference type="GeneID" id="101562109"/>
<dbReference type="PANTHER" id="PTHR38502">
    <property type="entry name" value="OVEREXPRESSED IN COLON CARCINOMA 1 PROTEIN"/>
    <property type="match status" value="1"/>
</dbReference>
<dbReference type="PANTHER" id="PTHR38502:SF1">
    <property type="entry name" value="OVEREXPRESSED IN COLON CARCINOMA 1 PROTEIN"/>
    <property type="match status" value="1"/>
</dbReference>
<feature type="region of interest" description="Disordered" evidence="2">
    <location>
        <begin position="1"/>
        <end position="136"/>
    </location>
</feature>
<dbReference type="Pfam" id="PF15506">
    <property type="entry name" value="OCC1"/>
    <property type="match status" value="1"/>
</dbReference>
<gene>
    <name evidence="4" type="primary">CUNH12orf75</name>
</gene>
<proteinExistence type="inferred from homology"/>
<dbReference type="OrthoDB" id="8909183at2759"/>
<evidence type="ECO:0000313" key="3">
    <source>
        <dbReference type="Proteomes" id="UP000515203"/>
    </source>
</evidence>
<sequence>MGGCRAGRRLRIGRRSGCRGDGRVRRRPREGAGWGVRRFPRSRRWLSGAAPAPAGSAPPAPPPRAPPPVPAPAAPPLPAQPRPGPRRARSVVVGAGDGLRELHGGWRGLGRGPRCPWSTASDMSQESSPSVALQEQLKMQESITEDDKRRNYGGVYVGLPAEAVDMVSSQAKTVRKIR</sequence>